<evidence type="ECO:0000313" key="4">
    <source>
        <dbReference type="Proteomes" id="UP000270094"/>
    </source>
</evidence>
<feature type="domain" description="Receptor L-domain" evidence="2">
    <location>
        <begin position="210"/>
        <end position="318"/>
    </location>
</feature>
<keyword evidence="4" id="KW-1185">Reference proteome</keyword>
<sequence>MFFTECDGEVFHVVTIFDRRQLSDNCANSTYRTLIEPKVLPIRGLHAQEFYNIVNASQLHMCIVIELSTLTGLDLSFIKNLTSTCGDPPLIIIQNPSLMHVIFDSGFLQEAPPDTIVIRGNPNLRLDYIESYRNETLTNLDFMSYFNDFVLVKRLCDHGIADNKKLCVSNPMEFKKKFGSPIIDQSSNKDCTTICDGGEVNEHYLALVAGCDTIDGSLIIRGWNGVLKNIENLASVHRIKGALEITNTSNLGTFKYFANLKEVGDNGLGSPGIEITNNEGLVSVDIPMLKHVYSANTTKVLIVKNPQLGMKKMDVDHYYTAANGKAYTIIEFKDKTTFLDELIDYWWLFLLGILSIILLIVAVIFGVVTAKKKTGLALPPPPYILDRKSKFVLEYLIKEITTCNPLIWRCNDRELLWSFLKGDAMRKFTKFC</sequence>
<reference evidence="3 4" key="1">
    <citation type="submission" date="2018-11" db="EMBL/GenBank/DDBJ databases">
        <authorList>
            <consortium name="Pathogen Informatics"/>
        </authorList>
    </citation>
    <scope>NUCLEOTIDE SEQUENCE [LARGE SCALE GENOMIC DNA]</scope>
</reference>
<dbReference type="OrthoDB" id="5868091at2759"/>
<feature type="transmembrane region" description="Helical" evidence="1">
    <location>
        <begin position="345"/>
        <end position="368"/>
    </location>
</feature>
<dbReference type="InterPro" id="IPR000494">
    <property type="entry name" value="Rcpt_L-dom"/>
</dbReference>
<keyword evidence="1" id="KW-0812">Transmembrane</keyword>
<keyword evidence="1" id="KW-1133">Transmembrane helix</keyword>
<gene>
    <name evidence="3" type="ORF">SVUK_LOCUS1843</name>
</gene>
<dbReference type="InterPro" id="IPR036941">
    <property type="entry name" value="Rcpt_L-dom_sf"/>
</dbReference>
<dbReference type="Pfam" id="PF01030">
    <property type="entry name" value="Recep_L_domain"/>
    <property type="match status" value="1"/>
</dbReference>
<evidence type="ECO:0000259" key="2">
    <source>
        <dbReference type="Pfam" id="PF01030"/>
    </source>
</evidence>
<name>A0A3P7K6A7_STRVU</name>
<proteinExistence type="predicted"/>
<dbReference type="PANTHER" id="PTHR21662">
    <property type="entry name" value="RECEPTOR PROTEIN-TYROSINE KINASE"/>
    <property type="match status" value="1"/>
</dbReference>
<dbReference type="Proteomes" id="UP000270094">
    <property type="component" value="Unassembled WGS sequence"/>
</dbReference>
<accession>A0A3P7K6A7</accession>
<dbReference type="PANTHER" id="PTHR21662:SF59">
    <property type="entry name" value="RECEPTOR PROTEIN-TYROSINE KINASE"/>
    <property type="match status" value="1"/>
</dbReference>
<evidence type="ECO:0000256" key="1">
    <source>
        <dbReference type="SAM" id="Phobius"/>
    </source>
</evidence>
<dbReference type="InterPro" id="IPR053079">
    <property type="entry name" value="SPS2_domain"/>
</dbReference>
<dbReference type="AlphaFoldDB" id="A0A3P7K6A7"/>
<organism evidence="3 4">
    <name type="scientific">Strongylus vulgaris</name>
    <name type="common">Blood worm</name>
    <dbReference type="NCBI Taxonomy" id="40348"/>
    <lineage>
        <taxon>Eukaryota</taxon>
        <taxon>Metazoa</taxon>
        <taxon>Ecdysozoa</taxon>
        <taxon>Nematoda</taxon>
        <taxon>Chromadorea</taxon>
        <taxon>Rhabditida</taxon>
        <taxon>Rhabditina</taxon>
        <taxon>Rhabditomorpha</taxon>
        <taxon>Strongyloidea</taxon>
        <taxon>Strongylidae</taxon>
        <taxon>Strongylus</taxon>
    </lineage>
</organism>
<protein>
    <recommendedName>
        <fullName evidence="2">Receptor L-domain domain-containing protein</fullName>
    </recommendedName>
</protein>
<dbReference type="EMBL" id="UYYB01003880">
    <property type="protein sequence ID" value="VDM66845.1"/>
    <property type="molecule type" value="Genomic_DNA"/>
</dbReference>
<keyword evidence="1" id="KW-0472">Membrane</keyword>
<evidence type="ECO:0000313" key="3">
    <source>
        <dbReference type="EMBL" id="VDM66845.1"/>
    </source>
</evidence>
<dbReference type="Gene3D" id="3.80.20.20">
    <property type="entry name" value="Receptor L-domain"/>
    <property type="match status" value="1"/>
</dbReference>
<dbReference type="SUPFAM" id="SSF52058">
    <property type="entry name" value="L domain-like"/>
    <property type="match status" value="1"/>
</dbReference>